<proteinExistence type="predicted"/>
<dbReference type="Gene3D" id="3.40.50.10180">
    <property type="entry name" value="Glycerate kinase, MOFRL-like N-terminal domain"/>
    <property type="match status" value="1"/>
</dbReference>
<sequence length="434" mass="44019">MTGPPRTFMNDINAQRGLLLHLFHSALAAVDPLAVLAPHLPPAPKGRTIVIGAGKAAARMAQAVEQHWQGEIAGLVVTRYGHGAPTRHIEVIEAGHPVPDEASTTAAQRMLALVRGLGQDDLVLCLMSGGGSALLSLPAPGITLDDKRELTRRLLASGAPIGEINCVRRHLSAIKGGRLALACHPARVVTLVVSDVPGDDPAVVASGPTIPDGSRAADALAVLGKYGIAIPPAVRAVLDDGALAAPAIDDARLHGNRAVVIAGAQHALDAAASAARAAGYTPLILSGCMEGEARDVAIVHAGIARQVAAYGQPLPAPCVILSGGETTVTLRGGGRGGRNAEFLLALAIALKGMAGVHAIACDTDGIDGTEDNAGALLDPQSLARAALAGVDANARLIDNDGYGFFAALGDLVVTGPTRTNVNDFRAILVGAPAD</sequence>
<protein>
    <submittedName>
        <fullName evidence="4">DUF4147 domain-containing protein</fullName>
    </submittedName>
</protein>
<dbReference type="Gene3D" id="3.40.1480.10">
    <property type="entry name" value="MOFRL domain"/>
    <property type="match status" value="1"/>
</dbReference>
<accession>A0ABX0N8N1</accession>
<comment type="caution">
    <text evidence="4">The sequence shown here is derived from an EMBL/GenBank/DDBJ whole genome shotgun (WGS) entry which is preliminary data.</text>
</comment>
<keyword evidence="1" id="KW-0732">Signal</keyword>
<feature type="signal peptide" evidence="1">
    <location>
        <begin position="1"/>
        <end position="28"/>
    </location>
</feature>
<dbReference type="EMBL" id="WHJG01000005">
    <property type="protein sequence ID" value="NHZ79129.1"/>
    <property type="molecule type" value="Genomic_DNA"/>
</dbReference>
<dbReference type="InterPro" id="IPR007835">
    <property type="entry name" value="MOFRL"/>
</dbReference>
<evidence type="ECO:0000259" key="2">
    <source>
        <dbReference type="Pfam" id="PF05161"/>
    </source>
</evidence>
<dbReference type="InterPro" id="IPR025286">
    <property type="entry name" value="MOFRL_assoc_dom"/>
</dbReference>
<name>A0ABX0N8N1_9BURK</name>
<dbReference type="InterPro" id="IPR037035">
    <property type="entry name" value="GK-like_C_sf"/>
</dbReference>
<dbReference type="PANTHER" id="PTHR12227:SF0">
    <property type="entry name" value="GLYCERATE KINASE"/>
    <property type="match status" value="1"/>
</dbReference>
<reference evidence="4 5" key="1">
    <citation type="submission" date="2019-10" db="EMBL/GenBank/DDBJ databases">
        <title>Taxonomy of Antarctic Massilia spp.: description of Massilia rubra sp. nov., Massilia aquatica sp. nov., Massilia mucilaginosa sp. nov., Massilia frigida sp. nov. isolated from streams, lakes and regoliths.</title>
        <authorList>
            <person name="Holochova P."/>
            <person name="Sedlacek I."/>
            <person name="Kralova S."/>
            <person name="Maslanova I."/>
            <person name="Busse H.-J."/>
            <person name="Stankova E."/>
            <person name="Vrbovska V."/>
            <person name="Kovarovic V."/>
            <person name="Bartak M."/>
            <person name="Svec P."/>
            <person name="Pantucek R."/>
        </authorList>
    </citation>
    <scope>NUCLEOTIDE SEQUENCE [LARGE SCALE GENOMIC DNA]</scope>
    <source>
        <strain evidence="4 5">CCM 8695</strain>
    </source>
</reference>
<evidence type="ECO:0000259" key="3">
    <source>
        <dbReference type="Pfam" id="PF13660"/>
    </source>
</evidence>
<dbReference type="SUPFAM" id="SSF82544">
    <property type="entry name" value="GckA/TtuD-like"/>
    <property type="match status" value="1"/>
</dbReference>
<gene>
    <name evidence="4" type="ORF">F2P44_07545</name>
</gene>
<dbReference type="Proteomes" id="UP000621455">
    <property type="component" value="Unassembled WGS sequence"/>
</dbReference>
<dbReference type="InterPro" id="IPR038614">
    <property type="entry name" value="GK_N_sf"/>
</dbReference>
<organism evidence="4 5">
    <name type="scientific">Massilia frigida</name>
    <dbReference type="NCBI Taxonomy" id="2609281"/>
    <lineage>
        <taxon>Bacteria</taxon>
        <taxon>Pseudomonadati</taxon>
        <taxon>Pseudomonadota</taxon>
        <taxon>Betaproteobacteria</taxon>
        <taxon>Burkholderiales</taxon>
        <taxon>Oxalobacteraceae</taxon>
        <taxon>Telluria group</taxon>
        <taxon>Massilia</taxon>
    </lineage>
</organism>
<dbReference type="Pfam" id="PF05161">
    <property type="entry name" value="MOFRL"/>
    <property type="match status" value="1"/>
</dbReference>
<feature type="domain" description="MOFRL-associated" evidence="3">
    <location>
        <begin position="19"/>
        <end position="238"/>
    </location>
</feature>
<evidence type="ECO:0000313" key="4">
    <source>
        <dbReference type="EMBL" id="NHZ79129.1"/>
    </source>
</evidence>
<feature type="domain" description="MOFRL" evidence="2">
    <location>
        <begin position="318"/>
        <end position="423"/>
    </location>
</feature>
<dbReference type="InterPro" id="IPR039760">
    <property type="entry name" value="MOFRL_protein"/>
</dbReference>
<dbReference type="PANTHER" id="PTHR12227">
    <property type="entry name" value="GLYCERATE KINASE"/>
    <property type="match status" value="1"/>
</dbReference>
<evidence type="ECO:0000256" key="1">
    <source>
        <dbReference type="SAM" id="SignalP"/>
    </source>
</evidence>
<feature type="chain" id="PRO_5046206825" evidence="1">
    <location>
        <begin position="29"/>
        <end position="434"/>
    </location>
</feature>
<evidence type="ECO:0000313" key="5">
    <source>
        <dbReference type="Proteomes" id="UP000621455"/>
    </source>
</evidence>
<keyword evidence="5" id="KW-1185">Reference proteome</keyword>
<dbReference type="Pfam" id="PF13660">
    <property type="entry name" value="DUF4147"/>
    <property type="match status" value="1"/>
</dbReference>